<keyword evidence="2" id="KW-1185">Reference proteome</keyword>
<gene>
    <name evidence="1" type="ORF">DFR49_3394</name>
</gene>
<comment type="caution">
    <text evidence="1">The sequence shown here is derived from an EMBL/GenBank/DDBJ whole genome shotgun (WGS) entry which is preliminary data.</text>
</comment>
<dbReference type="OrthoDB" id="7576500at2"/>
<evidence type="ECO:0000313" key="2">
    <source>
        <dbReference type="Proteomes" id="UP000266568"/>
    </source>
</evidence>
<dbReference type="Proteomes" id="UP000266568">
    <property type="component" value="Unassembled WGS sequence"/>
</dbReference>
<organism evidence="1 2">
    <name type="scientific">Hephaestia caeni</name>
    <dbReference type="NCBI Taxonomy" id="645617"/>
    <lineage>
        <taxon>Bacteria</taxon>
        <taxon>Pseudomonadati</taxon>
        <taxon>Pseudomonadota</taxon>
        <taxon>Alphaproteobacteria</taxon>
        <taxon>Sphingomonadales</taxon>
        <taxon>Sphingomonadaceae</taxon>
        <taxon>Hephaestia</taxon>
    </lineage>
</organism>
<accession>A0A397NPB1</accession>
<dbReference type="AlphaFoldDB" id="A0A397NPB1"/>
<name>A0A397NPB1_9SPHN</name>
<dbReference type="RefSeq" id="WP_119036810.1">
    <property type="nucleotide sequence ID" value="NZ_QXDC01000004.1"/>
</dbReference>
<protein>
    <submittedName>
        <fullName evidence="1">Uncharacterized protein</fullName>
    </submittedName>
</protein>
<evidence type="ECO:0000313" key="1">
    <source>
        <dbReference type="EMBL" id="RIA37509.1"/>
    </source>
</evidence>
<reference evidence="1 2" key="1">
    <citation type="submission" date="2018-08" db="EMBL/GenBank/DDBJ databases">
        <title>Genomic Encyclopedia of Type Strains, Phase IV (KMG-IV): sequencing the most valuable type-strain genomes for metagenomic binning, comparative biology and taxonomic classification.</title>
        <authorList>
            <person name="Goeker M."/>
        </authorList>
    </citation>
    <scope>NUCLEOTIDE SEQUENCE [LARGE SCALE GENOMIC DNA]</scope>
    <source>
        <strain evidence="1 2">DSM 25527</strain>
    </source>
</reference>
<sequence length="64" mass="7046">MGVQERIKPAYANKAKIRNLVETARELGLDVAGIEVSPDGSIRVVEARAIPRPTSLFDQLEDQL</sequence>
<proteinExistence type="predicted"/>
<dbReference type="EMBL" id="QXDC01000004">
    <property type="protein sequence ID" value="RIA37509.1"/>
    <property type="molecule type" value="Genomic_DNA"/>
</dbReference>